<name>A0A835GFN6_SPOEX</name>
<dbReference type="InterPro" id="IPR036866">
    <property type="entry name" value="RibonucZ/Hydroxyglut_hydro"/>
</dbReference>
<protein>
    <recommendedName>
        <fullName evidence="11">Protein artemis</fullName>
    </recommendedName>
    <alternativeName>
        <fullName evidence="12">DNA cross-link repair 1C protein</fullName>
    </alternativeName>
</protein>
<evidence type="ECO:0000256" key="12">
    <source>
        <dbReference type="ARBA" id="ARBA00042677"/>
    </source>
</evidence>
<evidence type="ECO:0000256" key="5">
    <source>
        <dbReference type="ARBA" id="ARBA00022763"/>
    </source>
</evidence>
<keyword evidence="15" id="KW-1185">Reference proteome</keyword>
<evidence type="ECO:0000256" key="4">
    <source>
        <dbReference type="ARBA" id="ARBA00022759"/>
    </source>
</evidence>
<evidence type="ECO:0000256" key="3">
    <source>
        <dbReference type="ARBA" id="ARBA00022722"/>
    </source>
</evidence>
<dbReference type="InterPro" id="IPR011084">
    <property type="entry name" value="DRMBL"/>
</dbReference>
<dbReference type="GO" id="GO:0036297">
    <property type="term" value="P:interstrand cross-link repair"/>
    <property type="evidence" value="ECO:0007669"/>
    <property type="project" value="TreeGrafter"/>
</dbReference>
<gene>
    <name evidence="14" type="ORF">HW555_005890</name>
</gene>
<evidence type="ECO:0000256" key="10">
    <source>
        <dbReference type="ARBA" id="ARBA00023242"/>
    </source>
</evidence>
<dbReference type="PANTHER" id="PTHR23240">
    <property type="entry name" value="DNA CROSS-LINK REPAIR PROTEIN PSO2/SNM1-RELATED"/>
    <property type="match status" value="1"/>
</dbReference>
<evidence type="ECO:0000256" key="6">
    <source>
        <dbReference type="ARBA" id="ARBA00022801"/>
    </source>
</evidence>
<dbReference type="Gene3D" id="3.60.15.10">
    <property type="entry name" value="Ribonuclease Z/Hydroxyacylglutathione hydrolase-like"/>
    <property type="match status" value="2"/>
</dbReference>
<comment type="caution">
    <text evidence="14">The sequence shown here is derived from an EMBL/GenBank/DDBJ whole genome shotgun (WGS) entry which is preliminary data.</text>
</comment>
<evidence type="ECO:0000313" key="15">
    <source>
        <dbReference type="Proteomes" id="UP000648187"/>
    </source>
</evidence>
<keyword evidence="7" id="KW-0269">Exonuclease</keyword>
<accession>A0A835GFN6</accession>
<reference evidence="14" key="1">
    <citation type="submission" date="2020-08" db="EMBL/GenBank/DDBJ databases">
        <title>Spodoptera exigua strain:BAW_Kor-Di-RS1 Genome sequencing and assembly.</title>
        <authorList>
            <person name="Kim J."/>
            <person name="Nam H.Y."/>
            <person name="Kwon M."/>
            <person name="Choi J.H."/>
            <person name="Cho S.R."/>
            <person name="Kim G.-H."/>
        </authorList>
    </citation>
    <scope>NUCLEOTIDE SEQUENCE</scope>
    <source>
        <strain evidence="14">BAW_Kor-Di-RS1</strain>
        <tissue evidence="14">Whole-body</tissue>
    </source>
</reference>
<organism evidence="14 15">
    <name type="scientific">Spodoptera exigua</name>
    <name type="common">Beet armyworm</name>
    <name type="synonym">Noctua fulgens</name>
    <dbReference type="NCBI Taxonomy" id="7107"/>
    <lineage>
        <taxon>Eukaryota</taxon>
        <taxon>Metazoa</taxon>
        <taxon>Ecdysozoa</taxon>
        <taxon>Arthropoda</taxon>
        <taxon>Hexapoda</taxon>
        <taxon>Insecta</taxon>
        <taxon>Pterygota</taxon>
        <taxon>Neoptera</taxon>
        <taxon>Endopterygota</taxon>
        <taxon>Lepidoptera</taxon>
        <taxon>Glossata</taxon>
        <taxon>Ditrysia</taxon>
        <taxon>Noctuoidea</taxon>
        <taxon>Noctuidae</taxon>
        <taxon>Amphipyrinae</taxon>
        <taxon>Spodoptera</taxon>
    </lineage>
</organism>
<dbReference type="SUPFAM" id="SSF56281">
    <property type="entry name" value="Metallo-hydrolase/oxidoreductase"/>
    <property type="match status" value="2"/>
</dbReference>
<dbReference type="GO" id="GO:0005634">
    <property type="term" value="C:nucleus"/>
    <property type="evidence" value="ECO:0007669"/>
    <property type="project" value="UniProtKB-SubCell"/>
</dbReference>
<keyword evidence="9" id="KW-0234">DNA repair</keyword>
<evidence type="ECO:0000256" key="8">
    <source>
        <dbReference type="ARBA" id="ARBA00023172"/>
    </source>
</evidence>
<keyword evidence="4" id="KW-0255">Endonuclease</keyword>
<keyword evidence="10" id="KW-0539">Nucleus</keyword>
<feature type="non-terminal residue" evidence="14">
    <location>
        <position position="448"/>
    </location>
</feature>
<dbReference type="EMBL" id="JACKWZ010000082">
    <property type="protein sequence ID" value="KAF9416887.1"/>
    <property type="molecule type" value="Genomic_DNA"/>
</dbReference>
<dbReference type="GO" id="GO:0003684">
    <property type="term" value="F:damaged DNA binding"/>
    <property type="evidence" value="ECO:0007669"/>
    <property type="project" value="TreeGrafter"/>
</dbReference>
<evidence type="ECO:0000256" key="2">
    <source>
        <dbReference type="ARBA" id="ARBA00010304"/>
    </source>
</evidence>
<dbReference type="Gene3D" id="3.40.50.12650">
    <property type="match status" value="1"/>
</dbReference>
<comment type="similarity">
    <text evidence="2">Belongs to the DNA repair metallo-beta-lactamase (DRMBL) family.</text>
</comment>
<evidence type="ECO:0000256" key="9">
    <source>
        <dbReference type="ARBA" id="ARBA00023204"/>
    </source>
</evidence>
<dbReference type="Proteomes" id="UP000648187">
    <property type="component" value="Unassembled WGS sequence"/>
</dbReference>
<dbReference type="GO" id="GO:0000723">
    <property type="term" value="P:telomere maintenance"/>
    <property type="evidence" value="ECO:0007669"/>
    <property type="project" value="TreeGrafter"/>
</dbReference>
<keyword evidence="5" id="KW-0227">DNA damage</keyword>
<dbReference type="PANTHER" id="PTHR23240:SF8">
    <property type="entry name" value="PROTEIN ARTEMIS"/>
    <property type="match status" value="1"/>
</dbReference>
<dbReference type="GO" id="GO:0006303">
    <property type="term" value="P:double-strand break repair via nonhomologous end joining"/>
    <property type="evidence" value="ECO:0007669"/>
    <property type="project" value="TreeGrafter"/>
</dbReference>
<evidence type="ECO:0000256" key="1">
    <source>
        <dbReference type="ARBA" id="ARBA00004123"/>
    </source>
</evidence>
<keyword evidence="8" id="KW-0233">DNA recombination</keyword>
<sequence length="448" mass="52538">AFSGVIEEIPFIFIDNFTKTSFYAYFLSHFHTDHTQGMSHFLRNQLQKRNAYIYGSKITVAIITAKYEKLAERCKFLKLDNFGNRFPVYAYFLSHFHGDHIVNIDDHRLKNKLKEKNTFLYTSEITVAIISARYPHLVPYLKSLKLGRNALSIQVENREEFLEVTVLPAGHSLGSVMFLFEYKNQRILFTGDFRISKNDVSKYKHLQNNGKPIQIDALYVDTTFQDMPSFPRRSEVVSNLIPRISAWLAGNKENNVVLSVSAMFGYEGVCNQIYDEIKIKSNVIENDWQIYRQFAKQIYGVTNEETRIYLRQRQRRMDESPSQYQLDSPHTLNIEFSAFSWLSRNLEENFLTQNNLKLKVCYSTHCGRDELMHFINYLKPKKIQGFPKAFKNNNCKLEFRSFVTNKDCDSNENLEISPKKRKIVRKYDSGECQKSVVVRKKLSDVLDW</sequence>
<dbReference type="Pfam" id="PF07522">
    <property type="entry name" value="DRMBL"/>
    <property type="match status" value="1"/>
</dbReference>
<evidence type="ECO:0000259" key="13">
    <source>
        <dbReference type="Pfam" id="PF07522"/>
    </source>
</evidence>
<evidence type="ECO:0000313" key="14">
    <source>
        <dbReference type="EMBL" id="KAF9416887.1"/>
    </source>
</evidence>
<keyword evidence="3" id="KW-0540">Nuclease</keyword>
<dbReference type="GO" id="GO:0035312">
    <property type="term" value="F:5'-3' DNA exonuclease activity"/>
    <property type="evidence" value="ECO:0007669"/>
    <property type="project" value="TreeGrafter"/>
</dbReference>
<keyword evidence="6" id="KW-0378">Hydrolase</keyword>
<evidence type="ECO:0000256" key="11">
    <source>
        <dbReference type="ARBA" id="ARBA00039759"/>
    </source>
</evidence>
<proteinExistence type="inferred from homology"/>
<dbReference type="AlphaFoldDB" id="A0A835GFN6"/>
<evidence type="ECO:0000256" key="7">
    <source>
        <dbReference type="ARBA" id="ARBA00022839"/>
    </source>
</evidence>
<comment type="subcellular location">
    <subcellularLocation>
        <location evidence="1">Nucleus</location>
    </subcellularLocation>
</comment>
<dbReference type="GO" id="GO:0004519">
    <property type="term" value="F:endonuclease activity"/>
    <property type="evidence" value="ECO:0007669"/>
    <property type="project" value="UniProtKB-KW"/>
</dbReference>
<feature type="domain" description="DNA repair metallo-beta-lactamase" evidence="13">
    <location>
        <begin position="351"/>
        <end position="383"/>
    </location>
</feature>
<dbReference type="GO" id="GO:0006310">
    <property type="term" value="P:DNA recombination"/>
    <property type="evidence" value="ECO:0007669"/>
    <property type="project" value="UniProtKB-KW"/>
</dbReference>